<organism evidence="1 2">
    <name type="scientific">Dehalococcoides mccartyi</name>
    <dbReference type="NCBI Taxonomy" id="61435"/>
    <lineage>
        <taxon>Bacteria</taxon>
        <taxon>Bacillati</taxon>
        <taxon>Chloroflexota</taxon>
        <taxon>Dehalococcoidia</taxon>
        <taxon>Dehalococcoidales</taxon>
        <taxon>Dehalococcoidaceae</taxon>
        <taxon>Dehalococcoides</taxon>
    </lineage>
</organism>
<gene>
    <name evidence="1" type="ORF">VLL09_05180</name>
</gene>
<reference evidence="1" key="1">
    <citation type="submission" date="2023-12" db="EMBL/GenBank/DDBJ databases">
        <title>Isolation of organohalide respiring bacteria Dehalococcoides mccartyi strain GPTCE1 in groundwater collected near a chemical plant in Suzhou, China.</title>
        <authorList>
            <person name="Liu G."/>
        </authorList>
    </citation>
    <scope>NUCLEOTIDE SEQUENCE</scope>
    <source>
        <strain evidence="1">GPTCE1</strain>
    </source>
</reference>
<evidence type="ECO:0000313" key="2">
    <source>
        <dbReference type="Proteomes" id="UP001327986"/>
    </source>
</evidence>
<evidence type="ECO:0008006" key="3">
    <source>
        <dbReference type="Google" id="ProtNLM"/>
    </source>
</evidence>
<accession>A0AB38Z894</accession>
<dbReference type="Proteomes" id="UP001327986">
    <property type="component" value="Chromosome"/>
</dbReference>
<protein>
    <recommendedName>
        <fullName evidence="3">PIN domain-containing protein</fullName>
    </recommendedName>
</protein>
<proteinExistence type="predicted"/>
<evidence type="ECO:0000313" key="1">
    <source>
        <dbReference type="EMBL" id="WRO06781.1"/>
    </source>
</evidence>
<dbReference type="RefSeq" id="WP_324664337.1">
    <property type="nucleotide sequence ID" value="NZ_CP141531.1"/>
</dbReference>
<dbReference type="AlphaFoldDB" id="A0AB38Z894"/>
<dbReference type="EMBL" id="CP141531">
    <property type="protein sequence ID" value="WRO06781.1"/>
    <property type="molecule type" value="Genomic_DNA"/>
</dbReference>
<name>A0AB38Z894_9CHLR</name>
<sequence>MIDSLFFDSDCISAFLWVNEQNLLVLLYPGMVMIPKPAYDELSYPTTPHLKQRMDYLISNNQASLATIDIGSDAYTLYQKLTTSPDEGHKIIGPGEAASIALAKTNNGIVASNNLKDISSYITEFKLKHITTGDILIEALEKGFISEDDGNTIWASMLAKRRKLGASSFSEYIKFKNK</sequence>